<reference evidence="1 2" key="1">
    <citation type="submission" date="2022-06" db="EMBL/GenBank/DDBJ databases">
        <title>Genomic Encyclopedia of Archaeal and Bacterial Type Strains, Phase II (KMG-II): from individual species to whole genera.</title>
        <authorList>
            <person name="Goeker M."/>
        </authorList>
    </citation>
    <scope>NUCLEOTIDE SEQUENCE [LARGE SCALE GENOMIC DNA]</scope>
    <source>
        <strain evidence="1 2">DSM 40477</strain>
    </source>
</reference>
<evidence type="ECO:0000313" key="1">
    <source>
        <dbReference type="EMBL" id="MCP2258286.1"/>
    </source>
</evidence>
<dbReference type="EMBL" id="JAMTCP010000007">
    <property type="protein sequence ID" value="MCP2258286.1"/>
    <property type="molecule type" value="Genomic_DNA"/>
</dbReference>
<gene>
    <name evidence="1" type="ORF">LX15_001980</name>
</gene>
<dbReference type="RefSeq" id="WP_253669213.1">
    <property type="nucleotide sequence ID" value="NZ_JAMTCP010000007.1"/>
</dbReference>
<dbReference type="Proteomes" id="UP001205311">
    <property type="component" value="Unassembled WGS sequence"/>
</dbReference>
<proteinExistence type="predicted"/>
<name>A0ABT1HRZ1_STRSD</name>
<dbReference type="InterPro" id="IPR025680">
    <property type="entry name" value="DddI"/>
</dbReference>
<dbReference type="Pfam" id="PF14430">
    <property type="entry name" value="Imm1"/>
    <property type="match status" value="1"/>
</dbReference>
<sequence>MGALKVWYDEHPLVIRTSGELDSFLDRMKRDTADGPVPPMAEMSTHGPSGWALAQLGINATRRGFFAYADPGGSTVTFNGDNDDATGTRSTCVHWQPVK</sequence>
<organism evidence="1 2">
    <name type="scientific">Streptoalloteichus tenebrarius (strain ATCC 17920 / DSM 40477 / JCM 4838 / CBS 697.72 / NBRC 16177 / NCIMB 11028 / NRRL B-12390 / A12253. 1 / ISP 5477)</name>
    <name type="common">Streptomyces tenebrarius</name>
    <dbReference type="NCBI Taxonomy" id="1933"/>
    <lineage>
        <taxon>Bacteria</taxon>
        <taxon>Bacillati</taxon>
        <taxon>Actinomycetota</taxon>
        <taxon>Actinomycetes</taxon>
        <taxon>Pseudonocardiales</taxon>
        <taxon>Pseudonocardiaceae</taxon>
        <taxon>Streptoalloteichus</taxon>
    </lineage>
</organism>
<accession>A0ABT1HRZ1</accession>
<keyword evidence="2" id="KW-1185">Reference proteome</keyword>
<evidence type="ECO:0000313" key="2">
    <source>
        <dbReference type="Proteomes" id="UP001205311"/>
    </source>
</evidence>
<protein>
    <submittedName>
        <fullName evidence="1">Uncharacterized protein</fullName>
    </submittedName>
</protein>
<comment type="caution">
    <text evidence="1">The sequence shown here is derived from an EMBL/GenBank/DDBJ whole genome shotgun (WGS) entry which is preliminary data.</text>
</comment>